<feature type="chain" id="PRO_5022186060" description="Chitin-binding type-2 domain-containing protein" evidence="1">
    <location>
        <begin position="17"/>
        <end position="207"/>
    </location>
</feature>
<sequence>MKTLFVFSMVILAIGAKPQGEPEGTTIQPIQEEQEDVFVDPSCYSITDCPNYHFCFFNAFGPNFCTTNLKEKVEAISCVAKNDDGEYPDHSICRKEHAERRRVTEDESPSRCYSELGYKCASAYHLPCTPNYDKEGKVIEGEELSCPNQFTCEERKYKDGKDLKVCIPVEPATRSSTCKTAPDCGFSVEENDWSLCAGGICRRVVQK</sequence>
<keyword evidence="1" id="KW-0732">Signal</keyword>
<dbReference type="Proteomes" id="UP000318571">
    <property type="component" value="Chromosome 11"/>
</dbReference>
<evidence type="ECO:0000313" key="2">
    <source>
        <dbReference type="EMBL" id="TRY78044.1"/>
    </source>
</evidence>
<dbReference type="EMBL" id="VCGU01000003">
    <property type="protein sequence ID" value="TRY78044.1"/>
    <property type="molecule type" value="Genomic_DNA"/>
</dbReference>
<evidence type="ECO:0000313" key="3">
    <source>
        <dbReference type="Proteomes" id="UP000318571"/>
    </source>
</evidence>
<dbReference type="AlphaFoldDB" id="A0A553PK37"/>
<accession>A0A553PK37</accession>
<evidence type="ECO:0000256" key="1">
    <source>
        <dbReference type="SAM" id="SignalP"/>
    </source>
</evidence>
<proteinExistence type="predicted"/>
<comment type="caution">
    <text evidence="2">The sequence shown here is derived from an EMBL/GenBank/DDBJ whole genome shotgun (WGS) entry which is preliminary data.</text>
</comment>
<evidence type="ECO:0008006" key="4">
    <source>
        <dbReference type="Google" id="ProtNLM"/>
    </source>
</evidence>
<reference evidence="2 3" key="1">
    <citation type="journal article" date="2018" name="Nat. Ecol. Evol.">
        <title>Genomic signatures of mitonuclear coevolution across populations of Tigriopus californicus.</title>
        <authorList>
            <person name="Barreto F.S."/>
            <person name="Watson E.T."/>
            <person name="Lima T.G."/>
            <person name="Willett C.S."/>
            <person name="Edmands S."/>
            <person name="Li W."/>
            <person name="Burton R.S."/>
        </authorList>
    </citation>
    <scope>NUCLEOTIDE SEQUENCE [LARGE SCALE GENOMIC DNA]</scope>
    <source>
        <strain evidence="2 3">San Diego</strain>
    </source>
</reference>
<organism evidence="2 3">
    <name type="scientific">Tigriopus californicus</name>
    <name type="common">Marine copepod</name>
    <dbReference type="NCBI Taxonomy" id="6832"/>
    <lineage>
        <taxon>Eukaryota</taxon>
        <taxon>Metazoa</taxon>
        <taxon>Ecdysozoa</taxon>
        <taxon>Arthropoda</taxon>
        <taxon>Crustacea</taxon>
        <taxon>Multicrustacea</taxon>
        <taxon>Hexanauplia</taxon>
        <taxon>Copepoda</taxon>
        <taxon>Harpacticoida</taxon>
        <taxon>Harpacticidae</taxon>
        <taxon>Tigriopus</taxon>
    </lineage>
</organism>
<feature type="signal peptide" evidence="1">
    <location>
        <begin position="1"/>
        <end position="16"/>
    </location>
</feature>
<keyword evidence="3" id="KW-1185">Reference proteome</keyword>
<name>A0A553PK37_TIGCA</name>
<gene>
    <name evidence="2" type="ORF">TCAL_06624</name>
</gene>
<dbReference type="OMA" id="SVEENDW"/>
<protein>
    <recommendedName>
        <fullName evidence="4">Chitin-binding type-2 domain-containing protein</fullName>
    </recommendedName>
</protein>